<dbReference type="GO" id="GO:0005829">
    <property type="term" value="C:cytosol"/>
    <property type="evidence" value="ECO:0007669"/>
    <property type="project" value="TreeGrafter"/>
</dbReference>
<dbReference type="InterPro" id="IPR053392">
    <property type="entry name" value="Transposase_IS30-like"/>
</dbReference>
<keyword evidence="1" id="KW-0233">DNA recombination</keyword>
<dbReference type="PROSITE" id="PS50994">
    <property type="entry name" value="INTEGRASE"/>
    <property type="match status" value="1"/>
</dbReference>
<dbReference type="AlphaFoldDB" id="A0A3P3XPJ9"/>
<dbReference type="GO" id="GO:0032196">
    <property type="term" value="P:transposition"/>
    <property type="evidence" value="ECO:0007669"/>
    <property type="project" value="TreeGrafter"/>
</dbReference>
<proteinExistence type="predicted"/>
<dbReference type="GO" id="GO:0015074">
    <property type="term" value="P:DNA integration"/>
    <property type="evidence" value="ECO:0007669"/>
    <property type="project" value="InterPro"/>
</dbReference>
<feature type="domain" description="Integrase catalytic" evidence="2">
    <location>
        <begin position="169"/>
        <end position="272"/>
    </location>
</feature>
<gene>
    <name evidence="3" type="ORF">SPIRO4BDMA_40779</name>
</gene>
<dbReference type="GO" id="GO:0004803">
    <property type="term" value="F:transposase activity"/>
    <property type="evidence" value="ECO:0007669"/>
    <property type="project" value="TreeGrafter"/>
</dbReference>
<dbReference type="EMBL" id="FWDO01000004">
    <property type="protein sequence ID" value="SLM18207.1"/>
    <property type="molecule type" value="Genomic_DNA"/>
</dbReference>
<dbReference type="Pfam" id="PF13936">
    <property type="entry name" value="HTH_38"/>
    <property type="match status" value="1"/>
</dbReference>
<dbReference type="InterPro" id="IPR051917">
    <property type="entry name" value="Transposase-Integrase"/>
</dbReference>
<dbReference type="SUPFAM" id="SSF53098">
    <property type="entry name" value="Ribonuclease H-like"/>
    <property type="match status" value="1"/>
</dbReference>
<evidence type="ECO:0000259" key="2">
    <source>
        <dbReference type="PROSITE" id="PS50994"/>
    </source>
</evidence>
<reference evidence="3" key="1">
    <citation type="submission" date="2017-02" db="EMBL/GenBank/DDBJ databases">
        <authorList>
            <person name="Regsiter A."/>
            <person name="William W."/>
        </authorList>
    </citation>
    <scope>NUCLEOTIDE SEQUENCE</scope>
    <source>
        <strain evidence="3">BdmA 4</strain>
    </source>
</reference>
<sequence>MKGYKRITNKDREEIAVYYGRGETQEATAEKLGVSQSAISRELKRGTDRGSYNPFLAQRESQHQAICRRPMLKINAQTWKIIEHHLALHWSSYQIAAFLRQNVNDGTEVIVSEKTIYHYLHFPMKGELQKLALQELRQKGKKRKKKGEETRGKLANIKFIDERQEEVNTRIVPGHWEGDLIIGKDHKSALSVIVERQTRYGLIDRLENYTAPEVRKSLEKRLKTLKPELVKSIPYDQGKEIAEHEMLARKIRMRVYFCHPHSPMVKSLDFWN</sequence>
<dbReference type="NCBIfam" id="NF033563">
    <property type="entry name" value="transpos_IS30"/>
    <property type="match status" value="1"/>
</dbReference>
<dbReference type="InterPro" id="IPR012337">
    <property type="entry name" value="RNaseH-like_sf"/>
</dbReference>
<evidence type="ECO:0000313" key="3">
    <source>
        <dbReference type="EMBL" id="SLM18207.1"/>
    </source>
</evidence>
<protein>
    <submittedName>
        <fullName evidence="3">Transposase</fullName>
    </submittedName>
</protein>
<dbReference type="InterPro" id="IPR025246">
    <property type="entry name" value="IS30-like_HTH"/>
</dbReference>
<evidence type="ECO:0000256" key="1">
    <source>
        <dbReference type="ARBA" id="ARBA00023172"/>
    </source>
</evidence>
<name>A0A3P3XPJ9_9SPIR</name>
<dbReference type="GO" id="GO:0006310">
    <property type="term" value="P:DNA recombination"/>
    <property type="evidence" value="ECO:0007669"/>
    <property type="project" value="UniProtKB-KW"/>
</dbReference>
<accession>A0A3P3XPJ9</accession>
<organism evidence="3">
    <name type="scientific">uncultured spirochete</name>
    <dbReference type="NCBI Taxonomy" id="156406"/>
    <lineage>
        <taxon>Bacteria</taxon>
        <taxon>Pseudomonadati</taxon>
        <taxon>Spirochaetota</taxon>
        <taxon>Spirochaetia</taxon>
        <taxon>Spirochaetales</taxon>
        <taxon>environmental samples</taxon>
    </lineage>
</organism>
<dbReference type="Pfam" id="PF00665">
    <property type="entry name" value="rve"/>
    <property type="match status" value="1"/>
</dbReference>
<dbReference type="InterPro" id="IPR001584">
    <property type="entry name" value="Integrase_cat-core"/>
</dbReference>
<dbReference type="PANTHER" id="PTHR10948:SF23">
    <property type="entry name" value="TRANSPOSASE INSI FOR INSERTION SEQUENCE ELEMENT IS30A-RELATED"/>
    <property type="match status" value="1"/>
</dbReference>
<dbReference type="Gene3D" id="1.10.10.60">
    <property type="entry name" value="Homeodomain-like"/>
    <property type="match status" value="1"/>
</dbReference>
<dbReference type="PANTHER" id="PTHR10948">
    <property type="entry name" value="TRANSPOSASE"/>
    <property type="match status" value="1"/>
</dbReference>